<dbReference type="AlphaFoldDB" id="A0A8S4QQP4"/>
<protein>
    <submittedName>
        <fullName evidence="2">Jg2578 protein</fullName>
    </submittedName>
</protein>
<evidence type="ECO:0000313" key="3">
    <source>
        <dbReference type="Proteomes" id="UP000838756"/>
    </source>
</evidence>
<comment type="caution">
    <text evidence="2">The sequence shown here is derived from an EMBL/GenBank/DDBJ whole genome shotgun (WGS) entry which is preliminary data.</text>
</comment>
<reference evidence="2" key="1">
    <citation type="submission" date="2022-03" db="EMBL/GenBank/DDBJ databases">
        <authorList>
            <person name="Lindestad O."/>
        </authorList>
    </citation>
    <scope>NUCLEOTIDE SEQUENCE</scope>
</reference>
<evidence type="ECO:0000313" key="2">
    <source>
        <dbReference type="EMBL" id="CAH2212915.1"/>
    </source>
</evidence>
<dbReference type="Proteomes" id="UP000838756">
    <property type="component" value="Unassembled WGS sequence"/>
</dbReference>
<sequence length="125" mass="14569">LISLLNVNTTSYGREDIYSILYQISNLNLRFFRWDVNSMKMLFNVIIKEKKHTLGSLKHGLRELFNKWRLDFSNSTTLLRQARIFRPPCVVVATDGGSTKSPKVTKYPKKTKPTTPCEDYDDCKY</sequence>
<evidence type="ECO:0000256" key="1">
    <source>
        <dbReference type="SAM" id="MobiDB-lite"/>
    </source>
</evidence>
<accession>A0A8S4QQP4</accession>
<organism evidence="2 3">
    <name type="scientific">Pararge aegeria aegeria</name>
    <dbReference type="NCBI Taxonomy" id="348720"/>
    <lineage>
        <taxon>Eukaryota</taxon>
        <taxon>Metazoa</taxon>
        <taxon>Ecdysozoa</taxon>
        <taxon>Arthropoda</taxon>
        <taxon>Hexapoda</taxon>
        <taxon>Insecta</taxon>
        <taxon>Pterygota</taxon>
        <taxon>Neoptera</taxon>
        <taxon>Endopterygota</taxon>
        <taxon>Lepidoptera</taxon>
        <taxon>Glossata</taxon>
        <taxon>Ditrysia</taxon>
        <taxon>Papilionoidea</taxon>
        <taxon>Nymphalidae</taxon>
        <taxon>Satyrinae</taxon>
        <taxon>Satyrini</taxon>
        <taxon>Parargina</taxon>
        <taxon>Pararge</taxon>
    </lineage>
</organism>
<dbReference type="OrthoDB" id="7353376at2759"/>
<keyword evidence="3" id="KW-1185">Reference proteome</keyword>
<feature type="region of interest" description="Disordered" evidence="1">
    <location>
        <begin position="96"/>
        <end position="125"/>
    </location>
</feature>
<feature type="non-terminal residue" evidence="2">
    <location>
        <position position="1"/>
    </location>
</feature>
<name>A0A8S4QQP4_9NEOP</name>
<proteinExistence type="predicted"/>
<gene>
    <name evidence="2" type="primary">jg2578</name>
    <name evidence="2" type="ORF">PAEG_LOCUS3521</name>
</gene>
<dbReference type="EMBL" id="CAKXAJ010011332">
    <property type="protein sequence ID" value="CAH2212915.1"/>
    <property type="molecule type" value="Genomic_DNA"/>
</dbReference>